<evidence type="ECO:0000313" key="3">
    <source>
        <dbReference type="Proteomes" id="UP000051574"/>
    </source>
</evidence>
<evidence type="ECO:0000313" key="2">
    <source>
        <dbReference type="EMBL" id="KRT86132.1"/>
    </source>
</evidence>
<keyword evidence="3" id="KW-1185">Reference proteome</keyword>
<organism evidence="2 3">
    <name type="scientific">Oryctes borbonicus</name>
    <dbReference type="NCBI Taxonomy" id="1629725"/>
    <lineage>
        <taxon>Eukaryota</taxon>
        <taxon>Metazoa</taxon>
        <taxon>Ecdysozoa</taxon>
        <taxon>Arthropoda</taxon>
        <taxon>Hexapoda</taxon>
        <taxon>Insecta</taxon>
        <taxon>Pterygota</taxon>
        <taxon>Neoptera</taxon>
        <taxon>Endopterygota</taxon>
        <taxon>Coleoptera</taxon>
        <taxon>Polyphaga</taxon>
        <taxon>Scarabaeiformia</taxon>
        <taxon>Scarabaeidae</taxon>
        <taxon>Dynastinae</taxon>
        <taxon>Oryctes</taxon>
    </lineage>
</organism>
<name>A0A0T6BFP7_9SCAR</name>
<dbReference type="EMBL" id="LJIG01000808">
    <property type="protein sequence ID" value="KRT86132.1"/>
    <property type="molecule type" value="Genomic_DNA"/>
</dbReference>
<accession>A0A0T6BFP7</accession>
<protein>
    <submittedName>
        <fullName evidence="2">Uncharacterized protein</fullName>
    </submittedName>
</protein>
<feature type="region of interest" description="Disordered" evidence="1">
    <location>
        <begin position="83"/>
        <end position="102"/>
    </location>
</feature>
<dbReference type="Proteomes" id="UP000051574">
    <property type="component" value="Unassembled WGS sequence"/>
</dbReference>
<sequence length="102" mass="10947">MYSMFNGCGISCCFRKSELIVPTAPPLESPENENAVNKCITELVTENQIKPPKSESFNSEAATPTANDPSSFVTVIEVNGLKSSDVQQTSSASPTSSIKPKY</sequence>
<gene>
    <name evidence="2" type="ORF">AMK59_2171</name>
</gene>
<proteinExistence type="predicted"/>
<feature type="non-terminal residue" evidence="2">
    <location>
        <position position="102"/>
    </location>
</feature>
<dbReference type="AlphaFoldDB" id="A0A0T6BFP7"/>
<reference evidence="2 3" key="1">
    <citation type="submission" date="2015-09" db="EMBL/GenBank/DDBJ databases">
        <title>Draft genome of the scarab beetle Oryctes borbonicus.</title>
        <authorList>
            <person name="Meyer J.M."/>
            <person name="Markov G.V."/>
            <person name="Baskaran P."/>
            <person name="Herrmann M."/>
            <person name="Sommer R.J."/>
            <person name="Roedelsperger C."/>
        </authorList>
    </citation>
    <scope>NUCLEOTIDE SEQUENCE [LARGE SCALE GENOMIC DNA]</scope>
    <source>
        <strain evidence="2">OB123</strain>
        <tissue evidence="2">Whole animal</tissue>
    </source>
</reference>
<comment type="caution">
    <text evidence="2">The sequence shown here is derived from an EMBL/GenBank/DDBJ whole genome shotgun (WGS) entry which is preliminary data.</text>
</comment>
<evidence type="ECO:0000256" key="1">
    <source>
        <dbReference type="SAM" id="MobiDB-lite"/>
    </source>
</evidence>